<dbReference type="PANTHER" id="PTHR31071">
    <property type="entry name" value="GB|AAF24581.1"/>
    <property type="match status" value="1"/>
</dbReference>
<organism evidence="2 3">
    <name type="scientific">Datura stramonium</name>
    <name type="common">Jimsonweed</name>
    <name type="synonym">Common thornapple</name>
    <dbReference type="NCBI Taxonomy" id="4076"/>
    <lineage>
        <taxon>Eukaryota</taxon>
        <taxon>Viridiplantae</taxon>
        <taxon>Streptophyta</taxon>
        <taxon>Embryophyta</taxon>
        <taxon>Tracheophyta</taxon>
        <taxon>Spermatophyta</taxon>
        <taxon>Magnoliopsida</taxon>
        <taxon>eudicotyledons</taxon>
        <taxon>Gunneridae</taxon>
        <taxon>Pentapetalae</taxon>
        <taxon>asterids</taxon>
        <taxon>lamiids</taxon>
        <taxon>Solanales</taxon>
        <taxon>Solanaceae</taxon>
        <taxon>Solanoideae</taxon>
        <taxon>Datureae</taxon>
        <taxon>Datura</taxon>
    </lineage>
</organism>
<evidence type="ECO:0000313" key="3">
    <source>
        <dbReference type="Proteomes" id="UP000823775"/>
    </source>
</evidence>
<feature type="coiled-coil region" evidence="1">
    <location>
        <begin position="2"/>
        <end position="29"/>
    </location>
</feature>
<dbReference type="InterPro" id="IPR043424">
    <property type="entry name" value="BLT-like"/>
</dbReference>
<protein>
    <submittedName>
        <fullName evidence="2">Uncharacterized protein</fullName>
    </submittedName>
</protein>
<sequence length="423" mass="48420">MISTLEAELEQARARIQQLEMERRSSKKKLEIVFLRKLSEEKAAWRVENTRKFVAIIDDMKADLSREKKNRQRLEIVNSKLVNELADAKLSAKRYLHDYEKERKGRLIEEVCEELAKEIGEDKAEVEALKRESHTLREEVDEERKMLHIEMSRLIAELESFLSSRGMNPEGGSDQKSWSNSNRQLLRWIFMISRNSLMNLQTQMIFSQCLRTLILLKIMKGRLSHEPHTVLLAIPPKICTFSPDGGVYTKDNFLRHSLAYVNQSDLEEDGSEWETVSHLDEQGSSYSAEGSVSSVNKNCRHSNVSRGEGTPITEISEVCSGPGRQLKKVSSISRLWKSNGENYKKISVEGINGRLSNGRLSAVPSFLQIVVRVKNSHKHSLKSKLLEARMESQKVQLRPRLEAEDLKRLLQVLILPEPSVSLS</sequence>
<reference evidence="2 3" key="1">
    <citation type="journal article" date="2021" name="BMC Genomics">
        <title>Datura genome reveals duplications of psychoactive alkaloid biosynthetic genes and high mutation rate following tissue culture.</title>
        <authorList>
            <person name="Rajewski A."/>
            <person name="Carter-House D."/>
            <person name="Stajich J."/>
            <person name="Litt A."/>
        </authorList>
    </citation>
    <scope>NUCLEOTIDE SEQUENCE [LARGE SCALE GENOMIC DNA]</scope>
    <source>
        <strain evidence="2">AR-01</strain>
    </source>
</reference>
<feature type="coiled-coil region" evidence="1">
    <location>
        <begin position="112"/>
        <end position="146"/>
    </location>
</feature>
<dbReference type="EMBL" id="JACEIK010001547">
    <property type="protein sequence ID" value="MCD7470297.1"/>
    <property type="molecule type" value="Genomic_DNA"/>
</dbReference>
<proteinExistence type="predicted"/>
<dbReference type="PANTHER" id="PTHR31071:SF2">
    <property type="entry name" value="ACTIN CYTOSKELETON-REGULATORY COMPLEX PAN-LIKE PROTEIN"/>
    <property type="match status" value="1"/>
</dbReference>
<comment type="caution">
    <text evidence="2">The sequence shown here is derived from an EMBL/GenBank/DDBJ whole genome shotgun (WGS) entry which is preliminary data.</text>
</comment>
<feature type="coiled-coil region" evidence="1">
    <location>
        <begin position="57"/>
        <end position="84"/>
    </location>
</feature>
<gene>
    <name evidence="2" type="ORF">HAX54_010031</name>
</gene>
<evidence type="ECO:0000256" key="1">
    <source>
        <dbReference type="SAM" id="Coils"/>
    </source>
</evidence>
<dbReference type="Proteomes" id="UP000823775">
    <property type="component" value="Unassembled WGS sequence"/>
</dbReference>
<keyword evidence="3" id="KW-1185">Reference proteome</keyword>
<keyword evidence="1" id="KW-0175">Coiled coil</keyword>
<evidence type="ECO:0000313" key="2">
    <source>
        <dbReference type="EMBL" id="MCD7470297.1"/>
    </source>
</evidence>
<accession>A0ABS8TIG1</accession>
<name>A0ABS8TIG1_DATST</name>